<evidence type="ECO:0000256" key="2">
    <source>
        <dbReference type="ARBA" id="ARBA00029447"/>
    </source>
</evidence>
<dbReference type="PANTHER" id="PTHR43531:SF11">
    <property type="entry name" value="METHYL-ACCEPTING CHEMOTAXIS PROTEIN 3"/>
    <property type="match status" value="1"/>
</dbReference>
<gene>
    <name evidence="3" type="ORF">CP985_14970</name>
</gene>
<keyword evidence="4" id="KW-1185">Reference proteome</keyword>
<comment type="similarity">
    <text evidence="2">Belongs to the methyl-accepting chemotaxis (MCP) protein family.</text>
</comment>
<evidence type="ECO:0000313" key="4">
    <source>
        <dbReference type="Proteomes" id="UP000290092"/>
    </source>
</evidence>
<sequence>QAAKEIKDLVENATNKANEGKVISDNMIKGYEELNVHINETIHIIENVSAASKEQMTGIEQINDTITMLDRVTQENANEATQISNIASDVSYMAKELVDDAKSKKF</sequence>
<dbReference type="PANTHER" id="PTHR43531">
    <property type="entry name" value="PROTEIN ICFG"/>
    <property type="match status" value="1"/>
</dbReference>
<dbReference type="SUPFAM" id="SSF58104">
    <property type="entry name" value="Methyl-accepting chemotaxis protein (MCP) signaling domain"/>
    <property type="match status" value="1"/>
</dbReference>
<accession>A0AAX2AC10</accession>
<evidence type="ECO:0000256" key="1">
    <source>
        <dbReference type="ARBA" id="ARBA00022500"/>
    </source>
</evidence>
<protein>
    <submittedName>
        <fullName evidence="3">Chemotaxis protein</fullName>
    </submittedName>
</protein>
<keyword evidence="1" id="KW-0145">Chemotaxis</keyword>
<dbReference type="EMBL" id="NXID01000115">
    <property type="protein sequence ID" value="RXK11743.1"/>
    <property type="molecule type" value="Genomic_DNA"/>
</dbReference>
<comment type="caution">
    <text evidence="3">The sequence shown here is derived from an EMBL/GenBank/DDBJ whole genome shotgun (WGS) entry which is preliminary data.</text>
</comment>
<dbReference type="Gene3D" id="1.10.287.950">
    <property type="entry name" value="Methyl-accepting chemotaxis protein"/>
    <property type="match status" value="1"/>
</dbReference>
<proteinExistence type="inferred from homology"/>
<dbReference type="InterPro" id="IPR051310">
    <property type="entry name" value="MCP_chemotaxis"/>
</dbReference>
<evidence type="ECO:0000313" key="3">
    <source>
        <dbReference type="EMBL" id="RXK11743.1"/>
    </source>
</evidence>
<name>A0AAX2AC10_9BACT</name>
<dbReference type="GO" id="GO:0004888">
    <property type="term" value="F:transmembrane signaling receptor activity"/>
    <property type="evidence" value="ECO:0007669"/>
    <property type="project" value="TreeGrafter"/>
</dbReference>
<dbReference type="GO" id="GO:0006935">
    <property type="term" value="P:chemotaxis"/>
    <property type="evidence" value="ECO:0007669"/>
    <property type="project" value="UniProtKB-KW"/>
</dbReference>
<feature type="non-terminal residue" evidence="3">
    <location>
        <position position="1"/>
    </location>
</feature>
<dbReference type="GO" id="GO:0005886">
    <property type="term" value="C:plasma membrane"/>
    <property type="evidence" value="ECO:0007669"/>
    <property type="project" value="TreeGrafter"/>
</dbReference>
<dbReference type="AlphaFoldDB" id="A0AAX2AC10"/>
<organism evidence="3 4">
    <name type="scientific">Malaciobacter mytili LMG 24559</name>
    <dbReference type="NCBI Taxonomy" id="1032238"/>
    <lineage>
        <taxon>Bacteria</taxon>
        <taxon>Pseudomonadati</taxon>
        <taxon>Campylobacterota</taxon>
        <taxon>Epsilonproteobacteria</taxon>
        <taxon>Campylobacterales</taxon>
        <taxon>Arcobacteraceae</taxon>
        <taxon>Malaciobacter</taxon>
    </lineage>
</organism>
<dbReference type="Proteomes" id="UP000290092">
    <property type="component" value="Unassembled WGS sequence"/>
</dbReference>
<reference evidence="3 4" key="1">
    <citation type="submission" date="2017-09" db="EMBL/GenBank/DDBJ databases">
        <title>Genomics of the genus Arcobacter.</title>
        <authorList>
            <person name="Perez-Cataluna A."/>
            <person name="Figueras M.J."/>
            <person name="Salas-Masso N."/>
        </authorList>
    </citation>
    <scope>NUCLEOTIDE SEQUENCE [LARGE SCALE GENOMIC DNA]</scope>
    <source>
        <strain evidence="3 4">CECT 7386</strain>
    </source>
</reference>